<dbReference type="Proteomes" id="UP000553442">
    <property type="component" value="Unassembled WGS sequence"/>
</dbReference>
<keyword evidence="3 9" id="KW-0813">Transport</keyword>
<evidence type="ECO:0000256" key="2">
    <source>
        <dbReference type="ARBA" id="ARBA00009477"/>
    </source>
</evidence>
<keyword evidence="4 9" id="KW-1003">Cell membrane</keyword>
<sequence length="465" mass="51712">MSQQESRSLPAGHRGGVPGRPEIDVTPASLEGEYSEKVPVSDRGYRRLGMLVLGLGLGGFLAWSTTASLAVAVVAPGHVAVESFRRTVQHLEGGIVREILVADGDRVEAGQPLVVIDDIQARSELQIVRTQYLVGRAAELRLLAEQRGAEALALPEELTASDLPRVQEVLAVQQALFAARGHSHRATLEALDEQAEQLRRQIEGLEEVVRINERHAASLREEERDLRGLFEKGMVNNQRLREVERDRLELEGDIASRRAEIARLASQVSENRMQREIRDQEFHKELGEQLREVQARVTEAEERITTLMDQVGRSTVTAPVAGTVVERRVHSIGDVVRSGDPLLDIVPGNDRFVVEARVPDRDVNQLYPGQPAEIRFSAFNQRLTNVIPAEVIFVSADSQVDEATGARFYRVRLRVTEPGRESMAESMQLLAGMPAEVMIRTGERTFASYITKPITDMLARAIREE</sequence>
<evidence type="ECO:0000313" key="15">
    <source>
        <dbReference type="Proteomes" id="UP000553442"/>
    </source>
</evidence>
<dbReference type="InterPro" id="IPR050739">
    <property type="entry name" value="MFP"/>
</dbReference>
<dbReference type="InterPro" id="IPR058781">
    <property type="entry name" value="HH_AprE-like"/>
</dbReference>
<keyword evidence="15" id="KW-1185">Reference proteome</keyword>
<evidence type="ECO:0000256" key="9">
    <source>
        <dbReference type="RuleBase" id="RU365093"/>
    </source>
</evidence>
<evidence type="ECO:0000256" key="1">
    <source>
        <dbReference type="ARBA" id="ARBA00004377"/>
    </source>
</evidence>
<feature type="domain" description="AprE-like long alpha-helical hairpin" evidence="12">
    <location>
        <begin position="121"/>
        <end position="310"/>
    </location>
</feature>
<evidence type="ECO:0000259" key="12">
    <source>
        <dbReference type="Pfam" id="PF25994"/>
    </source>
</evidence>
<reference evidence="14 15" key="1">
    <citation type="submission" date="2020-08" db="EMBL/GenBank/DDBJ databases">
        <title>Genomic Encyclopedia of Archaeal and Bacterial Type Strains, Phase II (KMG-II): from individual species to whole genera.</title>
        <authorList>
            <person name="Goeker M."/>
        </authorList>
    </citation>
    <scope>NUCLEOTIDE SEQUENCE [LARGE SCALE GENOMIC DNA]</scope>
    <source>
        <strain evidence="14 15">5AG</strain>
    </source>
</reference>
<accession>A0A7W5K1D3</accession>
<keyword evidence="10" id="KW-0175">Coiled coil</keyword>
<dbReference type="EMBL" id="JACHZF010000002">
    <property type="protein sequence ID" value="MBB3329552.1"/>
    <property type="molecule type" value="Genomic_DNA"/>
</dbReference>
<dbReference type="Gene3D" id="2.40.50.100">
    <property type="match status" value="2"/>
</dbReference>
<comment type="subcellular location">
    <subcellularLocation>
        <location evidence="1 9">Cell inner membrane</location>
        <topology evidence="1 9">Single-pass membrane protein</topology>
    </subcellularLocation>
</comment>
<evidence type="ECO:0000256" key="10">
    <source>
        <dbReference type="SAM" id="Coils"/>
    </source>
</evidence>
<dbReference type="Gene3D" id="2.40.30.170">
    <property type="match status" value="1"/>
</dbReference>
<dbReference type="GO" id="GO:0015031">
    <property type="term" value="P:protein transport"/>
    <property type="evidence" value="ECO:0007669"/>
    <property type="project" value="InterPro"/>
</dbReference>
<dbReference type="PANTHER" id="PTHR30386:SF17">
    <property type="entry name" value="ALKALINE PROTEASE SECRETION PROTEIN APRE"/>
    <property type="match status" value="1"/>
</dbReference>
<dbReference type="SUPFAM" id="SSF111369">
    <property type="entry name" value="HlyD-like secretion proteins"/>
    <property type="match status" value="1"/>
</dbReference>
<evidence type="ECO:0000256" key="5">
    <source>
        <dbReference type="ARBA" id="ARBA00022519"/>
    </source>
</evidence>
<keyword evidence="6 9" id="KW-0812">Transmembrane</keyword>
<name>A0A7W5K1D3_9GAMM</name>
<feature type="coiled-coil region" evidence="10">
    <location>
        <begin position="181"/>
        <end position="310"/>
    </location>
</feature>
<evidence type="ECO:0000259" key="13">
    <source>
        <dbReference type="Pfam" id="PF26002"/>
    </source>
</evidence>
<dbReference type="Pfam" id="PF26002">
    <property type="entry name" value="Beta-barrel_AprE"/>
    <property type="match status" value="1"/>
</dbReference>
<gene>
    <name evidence="14" type="ORF">BDK63_000392</name>
</gene>
<evidence type="ECO:0000256" key="8">
    <source>
        <dbReference type="ARBA" id="ARBA00023136"/>
    </source>
</evidence>
<feature type="domain" description="AprE-like beta-barrel" evidence="13">
    <location>
        <begin position="353"/>
        <end position="442"/>
    </location>
</feature>
<dbReference type="PRINTS" id="PR01490">
    <property type="entry name" value="RTXTOXIND"/>
</dbReference>
<comment type="caution">
    <text evidence="14">The sequence shown here is derived from an EMBL/GenBank/DDBJ whole genome shotgun (WGS) entry which is preliminary data.</text>
</comment>
<dbReference type="AlphaFoldDB" id="A0A7W5K1D3"/>
<evidence type="ECO:0000313" key="14">
    <source>
        <dbReference type="EMBL" id="MBB3329552.1"/>
    </source>
</evidence>
<organism evidence="14 15">
    <name type="scientific">Halomonas campaniensis</name>
    <dbReference type="NCBI Taxonomy" id="213554"/>
    <lineage>
        <taxon>Bacteria</taxon>
        <taxon>Pseudomonadati</taxon>
        <taxon>Pseudomonadota</taxon>
        <taxon>Gammaproteobacteria</taxon>
        <taxon>Oceanospirillales</taxon>
        <taxon>Halomonadaceae</taxon>
        <taxon>Halomonas</taxon>
    </lineage>
</organism>
<evidence type="ECO:0000256" key="6">
    <source>
        <dbReference type="ARBA" id="ARBA00022692"/>
    </source>
</evidence>
<evidence type="ECO:0000256" key="4">
    <source>
        <dbReference type="ARBA" id="ARBA00022475"/>
    </source>
</evidence>
<evidence type="ECO:0000256" key="7">
    <source>
        <dbReference type="ARBA" id="ARBA00022989"/>
    </source>
</evidence>
<dbReference type="InterPro" id="IPR010129">
    <property type="entry name" value="T1SS_HlyD"/>
</dbReference>
<dbReference type="GO" id="GO:0005886">
    <property type="term" value="C:plasma membrane"/>
    <property type="evidence" value="ECO:0007669"/>
    <property type="project" value="UniProtKB-SubCell"/>
</dbReference>
<comment type="similarity">
    <text evidence="2 9">Belongs to the membrane fusion protein (MFP) (TC 8.A.1) family.</text>
</comment>
<dbReference type="RefSeq" id="WP_183329633.1">
    <property type="nucleotide sequence ID" value="NZ_JACHZF010000002.1"/>
</dbReference>
<evidence type="ECO:0000256" key="3">
    <source>
        <dbReference type="ARBA" id="ARBA00022448"/>
    </source>
</evidence>
<keyword evidence="5 9" id="KW-0997">Cell inner membrane</keyword>
<keyword evidence="8 9" id="KW-0472">Membrane</keyword>
<feature type="region of interest" description="Disordered" evidence="11">
    <location>
        <begin position="1"/>
        <end position="25"/>
    </location>
</feature>
<dbReference type="InterPro" id="IPR058982">
    <property type="entry name" value="Beta-barrel_AprE"/>
</dbReference>
<feature type="transmembrane region" description="Helical" evidence="9">
    <location>
        <begin position="51"/>
        <end position="75"/>
    </location>
</feature>
<evidence type="ECO:0000256" key="11">
    <source>
        <dbReference type="SAM" id="MobiDB-lite"/>
    </source>
</evidence>
<proteinExistence type="inferred from homology"/>
<dbReference type="NCBIfam" id="TIGR01843">
    <property type="entry name" value="type_I_hlyD"/>
    <property type="match status" value="1"/>
</dbReference>
<dbReference type="Pfam" id="PF25994">
    <property type="entry name" value="HH_AprE"/>
    <property type="match status" value="1"/>
</dbReference>
<protein>
    <recommendedName>
        <fullName evidence="9">Membrane fusion protein (MFP) family protein</fullName>
    </recommendedName>
</protein>
<dbReference type="PANTHER" id="PTHR30386">
    <property type="entry name" value="MEMBRANE FUSION SUBUNIT OF EMRAB-TOLC MULTIDRUG EFFLUX PUMP"/>
    <property type="match status" value="1"/>
</dbReference>
<keyword evidence="7 9" id="KW-1133">Transmembrane helix</keyword>